<dbReference type="EMBL" id="JAVRFE010000197">
    <property type="protein sequence ID" value="MDT0461345.1"/>
    <property type="molecule type" value="Genomic_DNA"/>
</dbReference>
<gene>
    <name evidence="1" type="ORF">RM550_37570</name>
</gene>
<name>A0ABU2TK85_9ACTN</name>
<organism evidence="1 2">
    <name type="scientific">Streptomyces mooreae</name>
    <dbReference type="NCBI Taxonomy" id="3075523"/>
    <lineage>
        <taxon>Bacteria</taxon>
        <taxon>Bacillati</taxon>
        <taxon>Actinomycetota</taxon>
        <taxon>Actinomycetes</taxon>
        <taxon>Kitasatosporales</taxon>
        <taxon>Streptomycetaceae</taxon>
        <taxon>Streptomyces</taxon>
    </lineage>
</organism>
<dbReference type="RefSeq" id="WP_311628224.1">
    <property type="nucleotide sequence ID" value="NZ_JAVRFE010000197.1"/>
</dbReference>
<keyword evidence="2" id="KW-1185">Reference proteome</keyword>
<dbReference type="Proteomes" id="UP001180551">
    <property type="component" value="Unassembled WGS sequence"/>
</dbReference>
<comment type="caution">
    <text evidence="1">The sequence shown here is derived from an EMBL/GenBank/DDBJ whole genome shotgun (WGS) entry which is preliminary data.</text>
</comment>
<protein>
    <recommendedName>
        <fullName evidence="3">Shufflon system plasmid conjugative transfer pilus tip adhesin PilV</fullName>
    </recommendedName>
</protein>
<sequence length="99" mass="9932">GNIVQCASGVWKELGVINTTVANASIISDGNSRSVTATCPTNTRIVTGGYALSAWAPQGSGRDSQSPVSSTPSGNGWMVSTGATNGAGTAFNIYAVCAY</sequence>
<proteinExistence type="predicted"/>
<evidence type="ECO:0000313" key="2">
    <source>
        <dbReference type="Proteomes" id="UP001180551"/>
    </source>
</evidence>
<feature type="non-terminal residue" evidence="1">
    <location>
        <position position="1"/>
    </location>
</feature>
<accession>A0ABU2TK85</accession>
<evidence type="ECO:0008006" key="3">
    <source>
        <dbReference type="Google" id="ProtNLM"/>
    </source>
</evidence>
<reference evidence="1" key="1">
    <citation type="submission" date="2024-05" db="EMBL/GenBank/DDBJ databases">
        <title>30 novel species of actinomycetes from the DSMZ collection.</title>
        <authorList>
            <person name="Nouioui I."/>
        </authorList>
    </citation>
    <scope>NUCLEOTIDE SEQUENCE</scope>
    <source>
        <strain evidence="1">DSM 41527</strain>
    </source>
</reference>
<evidence type="ECO:0000313" key="1">
    <source>
        <dbReference type="EMBL" id="MDT0461345.1"/>
    </source>
</evidence>